<protein>
    <submittedName>
        <fullName evidence="1">Uncharacterized protein</fullName>
    </submittedName>
</protein>
<comment type="caution">
    <text evidence="1">The sequence shown here is derived from an EMBL/GenBank/DDBJ whole genome shotgun (WGS) entry which is preliminary data.</text>
</comment>
<dbReference type="Proteomes" id="UP001066276">
    <property type="component" value="Chromosome 8"/>
</dbReference>
<evidence type="ECO:0000313" key="1">
    <source>
        <dbReference type="EMBL" id="KAJ1114657.1"/>
    </source>
</evidence>
<evidence type="ECO:0000313" key="2">
    <source>
        <dbReference type="Proteomes" id="UP001066276"/>
    </source>
</evidence>
<gene>
    <name evidence="1" type="ORF">NDU88_002892</name>
</gene>
<proteinExistence type="predicted"/>
<dbReference type="EMBL" id="JANPWB010000012">
    <property type="protein sequence ID" value="KAJ1114657.1"/>
    <property type="molecule type" value="Genomic_DNA"/>
</dbReference>
<reference evidence="1" key="1">
    <citation type="journal article" date="2022" name="bioRxiv">
        <title>Sequencing and chromosome-scale assembly of the giantPleurodeles waltlgenome.</title>
        <authorList>
            <person name="Brown T."/>
            <person name="Elewa A."/>
            <person name="Iarovenko S."/>
            <person name="Subramanian E."/>
            <person name="Araus A.J."/>
            <person name="Petzold A."/>
            <person name="Susuki M."/>
            <person name="Suzuki K.-i.T."/>
            <person name="Hayashi T."/>
            <person name="Toyoda A."/>
            <person name="Oliveira C."/>
            <person name="Osipova E."/>
            <person name="Leigh N.D."/>
            <person name="Simon A."/>
            <person name="Yun M.H."/>
        </authorList>
    </citation>
    <scope>NUCLEOTIDE SEQUENCE</scope>
    <source>
        <strain evidence="1">20211129_DDA</strain>
        <tissue evidence="1">Liver</tissue>
    </source>
</reference>
<organism evidence="1 2">
    <name type="scientific">Pleurodeles waltl</name>
    <name type="common">Iberian ribbed newt</name>
    <dbReference type="NCBI Taxonomy" id="8319"/>
    <lineage>
        <taxon>Eukaryota</taxon>
        <taxon>Metazoa</taxon>
        <taxon>Chordata</taxon>
        <taxon>Craniata</taxon>
        <taxon>Vertebrata</taxon>
        <taxon>Euteleostomi</taxon>
        <taxon>Amphibia</taxon>
        <taxon>Batrachia</taxon>
        <taxon>Caudata</taxon>
        <taxon>Salamandroidea</taxon>
        <taxon>Salamandridae</taxon>
        <taxon>Pleurodelinae</taxon>
        <taxon>Pleurodeles</taxon>
    </lineage>
</organism>
<name>A0AAV7NF06_PLEWA</name>
<sequence>MAPGRLSAATPHQWKLRATRMLETPSLSYKSMFRYLLQPVTGENFVCDCFTSKSTADTHEAKLRETTTLVHT</sequence>
<keyword evidence="2" id="KW-1185">Reference proteome</keyword>
<accession>A0AAV7NF06</accession>
<dbReference type="AlphaFoldDB" id="A0AAV7NF06"/>